<comment type="caution">
    <text evidence="10">The sequence shown here is derived from an EMBL/GenBank/DDBJ whole genome shotgun (WGS) entry which is preliminary data.</text>
</comment>
<feature type="compositionally biased region" description="Pro residues" evidence="7">
    <location>
        <begin position="508"/>
        <end position="519"/>
    </location>
</feature>
<dbReference type="Pfam" id="PF02601">
    <property type="entry name" value="Exonuc_VII_L"/>
    <property type="match status" value="1"/>
</dbReference>
<dbReference type="GO" id="GO:0006308">
    <property type="term" value="P:DNA catabolic process"/>
    <property type="evidence" value="ECO:0007669"/>
    <property type="project" value="UniProtKB-UniRule"/>
</dbReference>
<dbReference type="InterPro" id="IPR025824">
    <property type="entry name" value="OB-fold_nuc-bd_dom"/>
</dbReference>
<dbReference type="PANTHER" id="PTHR30008:SF0">
    <property type="entry name" value="EXODEOXYRIBONUCLEASE 7 LARGE SUBUNIT"/>
    <property type="match status" value="1"/>
</dbReference>
<comment type="subcellular location">
    <subcellularLocation>
        <location evidence="5 6">Cytoplasm</location>
    </subcellularLocation>
</comment>
<evidence type="ECO:0000256" key="6">
    <source>
        <dbReference type="RuleBase" id="RU004355"/>
    </source>
</evidence>
<keyword evidence="2 5" id="KW-0540">Nuclease</keyword>
<evidence type="ECO:0000256" key="7">
    <source>
        <dbReference type="SAM" id="MobiDB-lite"/>
    </source>
</evidence>
<evidence type="ECO:0000256" key="3">
    <source>
        <dbReference type="ARBA" id="ARBA00022801"/>
    </source>
</evidence>
<dbReference type="AlphaFoldDB" id="A0A7W6WL44"/>
<comment type="subunit">
    <text evidence="5">Heterooligomer composed of large and small subunits.</text>
</comment>
<proteinExistence type="inferred from homology"/>
<reference evidence="10 11" key="1">
    <citation type="submission" date="2020-08" db="EMBL/GenBank/DDBJ databases">
        <title>Genome sequencing of Purple Non-Sulfur Bacteria from various extreme environments.</title>
        <authorList>
            <person name="Mayer M."/>
        </authorList>
    </citation>
    <scope>NUCLEOTIDE SEQUENCE [LARGE SCALE GENOMIC DNA]</scope>
    <source>
        <strain evidence="10 11">JA135</strain>
    </source>
</reference>
<dbReference type="GO" id="GO:0009318">
    <property type="term" value="C:exodeoxyribonuclease VII complex"/>
    <property type="evidence" value="ECO:0007669"/>
    <property type="project" value="UniProtKB-UniRule"/>
</dbReference>
<evidence type="ECO:0000256" key="5">
    <source>
        <dbReference type="HAMAP-Rule" id="MF_00378"/>
    </source>
</evidence>
<sequence>MTPADTSLPGVAPSSAPRHNLPEVSVSELSQALKRTVEDAFGRVRVRGEISQPKVAGSGHCYLRLKDDAAVLDGVIWRGTMAKLSLRPEEGLEVIATGRLTTYPGRSSYQIIVESLELAGEGALLKLLEERKRRLAAEGLFGAERKRALPFLPRVVGVVTSPTGAVIRDILHRLNDRFPCHVLVWPVRVQGEGAADEIAAAIAGFNALDPGGAVPRPDVLIVARGGGSLDDLMAFNEEVVVRAAAASVVPLVSAVGHETDTTLIDFAADLRAPTPTGAAEMVVPVRLDLLTRVGDDGRRLLGAMARLLEDRAAYLTGLARGLPDLARRVEELTQRLDDRAQRLALAWPTLLERQRAAVDRLAARLRSPRELVAMRAGELGHLGRALDGAARRAVDDRARALDHLAARLRPAPLRQEAERRAADLARLSGALDAAGARRLNDAGARLDGAAKLLESYSFHKVLARGFVLVRDRAETPVTTAAATAAGQAVTLQFADGRVAATVAGAASDPPPPRSAPAPRRPARKPGKSGKPGGDRRQGDLLDGL</sequence>
<feature type="region of interest" description="Disordered" evidence="7">
    <location>
        <begin position="503"/>
        <end position="544"/>
    </location>
</feature>
<name>A0A7W6WL44_9PROT</name>
<evidence type="ECO:0000313" key="10">
    <source>
        <dbReference type="EMBL" id="MBB4286424.1"/>
    </source>
</evidence>
<evidence type="ECO:0000259" key="8">
    <source>
        <dbReference type="Pfam" id="PF02601"/>
    </source>
</evidence>
<comment type="similarity">
    <text evidence="5 6">Belongs to the XseA family.</text>
</comment>
<comment type="catalytic activity">
    <reaction evidence="5 6">
        <text>Exonucleolytic cleavage in either 5'- to 3'- or 3'- to 5'-direction to yield nucleoside 5'-phosphates.</text>
        <dbReference type="EC" id="3.1.11.6"/>
    </reaction>
</comment>
<dbReference type="GO" id="GO:0005737">
    <property type="term" value="C:cytoplasm"/>
    <property type="evidence" value="ECO:0007669"/>
    <property type="project" value="UniProtKB-SubCell"/>
</dbReference>
<dbReference type="Proteomes" id="UP000555728">
    <property type="component" value="Unassembled WGS sequence"/>
</dbReference>
<comment type="function">
    <text evidence="5">Bidirectionally degrades single-stranded DNA into large acid-insoluble oligonucleotides, which are then degraded further into small acid-soluble oligonucleotides.</text>
</comment>
<keyword evidence="11" id="KW-1185">Reference proteome</keyword>
<dbReference type="NCBIfam" id="TIGR00237">
    <property type="entry name" value="xseA"/>
    <property type="match status" value="1"/>
</dbReference>
<dbReference type="Pfam" id="PF13742">
    <property type="entry name" value="tRNA_anti_2"/>
    <property type="match status" value="1"/>
</dbReference>
<dbReference type="InterPro" id="IPR020579">
    <property type="entry name" value="Exonuc_VII_lsu_C"/>
</dbReference>
<protein>
    <recommendedName>
        <fullName evidence="5">Exodeoxyribonuclease 7 large subunit</fullName>
        <ecNumber evidence="5">3.1.11.6</ecNumber>
    </recommendedName>
    <alternativeName>
        <fullName evidence="5">Exodeoxyribonuclease VII large subunit</fullName>
        <shortName evidence="5">Exonuclease VII large subunit</shortName>
    </alternativeName>
</protein>
<evidence type="ECO:0000256" key="2">
    <source>
        <dbReference type="ARBA" id="ARBA00022722"/>
    </source>
</evidence>
<feature type="region of interest" description="Disordered" evidence="7">
    <location>
        <begin position="1"/>
        <end position="23"/>
    </location>
</feature>
<keyword evidence="3 5" id="KW-0378">Hydrolase</keyword>
<dbReference type="PANTHER" id="PTHR30008">
    <property type="entry name" value="EXODEOXYRIBONUCLEASE 7 LARGE SUBUNIT"/>
    <property type="match status" value="1"/>
</dbReference>
<gene>
    <name evidence="5" type="primary">xseA</name>
    <name evidence="10" type="ORF">GGD88_002154</name>
</gene>
<feature type="domain" description="Exonuclease VII large subunit C-terminal" evidence="8">
    <location>
        <begin position="140"/>
        <end position="365"/>
    </location>
</feature>
<dbReference type="GO" id="GO:0008855">
    <property type="term" value="F:exodeoxyribonuclease VII activity"/>
    <property type="evidence" value="ECO:0007669"/>
    <property type="project" value="UniProtKB-UniRule"/>
</dbReference>
<feature type="compositionally biased region" description="Basic and acidic residues" evidence="7">
    <location>
        <begin position="532"/>
        <end position="544"/>
    </location>
</feature>
<dbReference type="InterPro" id="IPR003753">
    <property type="entry name" value="Exonuc_VII_L"/>
</dbReference>
<evidence type="ECO:0000313" key="11">
    <source>
        <dbReference type="Proteomes" id="UP000555728"/>
    </source>
</evidence>
<dbReference type="EMBL" id="JACIGI010000016">
    <property type="protein sequence ID" value="MBB4286424.1"/>
    <property type="molecule type" value="Genomic_DNA"/>
</dbReference>
<evidence type="ECO:0000256" key="1">
    <source>
        <dbReference type="ARBA" id="ARBA00022490"/>
    </source>
</evidence>
<dbReference type="CDD" id="cd04489">
    <property type="entry name" value="ExoVII_LU_OBF"/>
    <property type="match status" value="1"/>
</dbReference>
<keyword evidence="4 5" id="KW-0269">Exonuclease</keyword>
<dbReference type="EC" id="3.1.11.6" evidence="5"/>
<evidence type="ECO:0000256" key="4">
    <source>
        <dbReference type="ARBA" id="ARBA00022839"/>
    </source>
</evidence>
<dbReference type="HAMAP" id="MF_00378">
    <property type="entry name" value="Exonuc_7_L"/>
    <property type="match status" value="1"/>
</dbReference>
<keyword evidence="1 5" id="KW-0963">Cytoplasm</keyword>
<feature type="domain" description="OB-fold nucleic acid binding" evidence="9">
    <location>
        <begin position="25"/>
        <end position="116"/>
    </location>
</feature>
<accession>A0A7W6WL44</accession>
<organism evidence="10 11">
    <name type="scientific">Roseospira goensis</name>
    <dbReference type="NCBI Taxonomy" id="391922"/>
    <lineage>
        <taxon>Bacteria</taxon>
        <taxon>Pseudomonadati</taxon>
        <taxon>Pseudomonadota</taxon>
        <taxon>Alphaproteobacteria</taxon>
        <taxon>Rhodospirillales</taxon>
        <taxon>Rhodospirillaceae</taxon>
        <taxon>Roseospira</taxon>
    </lineage>
</organism>
<evidence type="ECO:0000259" key="9">
    <source>
        <dbReference type="Pfam" id="PF13742"/>
    </source>
</evidence>
<dbReference type="RefSeq" id="WP_184435286.1">
    <property type="nucleotide sequence ID" value="NZ_JACIGI010000016.1"/>
</dbReference>
<dbReference type="GO" id="GO:0003676">
    <property type="term" value="F:nucleic acid binding"/>
    <property type="evidence" value="ECO:0007669"/>
    <property type="project" value="InterPro"/>
</dbReference>